<protein>
    <submittedName>
        <fullName evidence="1">23305_t:CDS:1</fullName>
    </submittedName>
</protein>
<gene>
    <name evidence="1" type="ORF">RPERSI_LOCUS10250</name>
</gene>
<comment type="caution">
    <text evidence="1">The sequence shown here is derived from an EMBL/GenBank/DDBJ whole genome shotgun (WGS) entry which is preliminary data.</text>
</comment>
<accession>A0ACA9PK42</accession>
<reference evidence="1" key="1">
    <citation type="submission" date="2021-06" db="EMBL/GenBank/DDBJ databases">
        <authorList>
            <person name="Kallberg Y."/>
            <person name="Tangrot J."/>
            <person name="Rosling A."/>
        </authorList>
    </citation>
    <scope>NUCLEOTIDE SEQUENCE</scope>
    <source>
        <strain evidence="1">MA461A</strain>
    </source>
</reference>
<name>A0ACA9PK42_9GLOM</name>
<organism evidence="1 2">
    <name type="scientific">Racocetra persica</name>
    <dbReference type="NCBI Taxonomy" id="160502"/>
    <lineage>
        <taxon>Eukaryota</taxon>
        <taxon>Fungi</taxon>
        <taxon>Fungi incertae sedis</taxon>
        <taxon>Mucoromycota</taxon>
        <taxon>Glomeromycotina</taxon>
        <taxon>Glomeromycetes</taxon>
        <taxon>Diversisporales</taxon>
        <taxon>Gigasporaceae</taxon>
        <taxon>Racocetra</taxon>
    </lineage>
</organism>
<sequence>MKLSNDERRQIVETEVDKEQEVRQEVKQEMPRDKQESTSLEAKDSKILKTCDVCAEEFETVHNLECEHKYCQTCLRRLFTDPTYVLPIRCCNKEISLGFVLNILTPEETQPIIQRAGEASYRLFCPTPGCERPIHVTAESEISECPDCNKEICVKCRSHAHPNKKCWKGKNERRFKRITEKRGWRQCTVCGVFIERRGGCKNIHCPCGHTFCYHCGKQSCKCILGRSWARKIKQTFWKVVGF</sequence>
<evidence type="ECO:0000313" key="2">
    <source>
        <dbReference type="Proteomes" id="UP000789920"/>
    </source>
</evidence>
<dbReference type="EMBL" id="CAJVQC010020156">
    <property type="protein sequence ID" value="CAG8706237.1"/>
    <property type="molecule type" value="Genomic_DNA"/>
</dbReference>
<proteinExistence type="predicted"/>
<keyword evidence="2" id="KW-1185">Reference proteome</keyword>
<evidence type="ECO:0000313" key="1">
    <source>
        <dbReference type="EMBL" id="CAG8706237.1"/>
    </source>
</evidence>
<dbReference type="Proteomes" id="UP000789920">
    <property type="component" value="Unassembled WGS sequence"/>
</dbReference>